<keyword evidence="6 9" id="KW-1015">Disulfide bond</keyword>
<dbReference type="InterPro" id="IPR008139">
    <property type="entry name" value="SaposinB_dom"/>
</dbReference>
<dbReference type="SUPFAM" id="SSF47862">
    <property type="entry name" value="Saposin"/>
    <property type="match status" value="1"/>
</dbReference>
<evidence type="ECO:0000256" key="2">
    <source>
        <dbReference type="ARBA" id="ARBA00022670"/>
    </source>
</evidence>
<evidence type="ECO:0000256" key="11">
    <source>
        <dbReference type="SAM" id="SignalP"/>
    </source>
</evidence>
<evidence type="ECO:0000256" key="3">
    <source>
        <dbReference type="ARBA" id="ARBA00022750"/>
    </source>
</evidence>
<evidence type="ECO:0000256" key="1">
    <source>
        <dbReference type="ARBA" id="ARBA00007447"/>
    </source>
</evidence>
<dbReference type="SUPFAM" id="SSF50630">
    <property type="entry name" value="Acid proteases"/>
    <property type="match status" value="1"/>
</dbReference>
<evidence type="ECO:0000256" key="10">
    <source>
        <dbReference type="RuleBase" id="RU000454"/>
    </source>
</evidence>
<keyword evidence="5" id="KW-0865">Zymogen</keyword>
<reference evidence="14" key="1">
    <citation type="submission" date="2023-10" db="EMBL/GenBank/DDBJ databases">
        <authorList>
            <person name="Domelevo Entfellner J.-B."/>
        </authorList>
    </citation>
    <scope>NUCLEOTIDE SEQUENCE</scope>
</reference>
<keyword evidence="7" id="KW-0325">Glycoprotein</keyword>
<proteinExistence type="inferred from homology"/>
<evidence type="ECO:0000313" key="15">
    <source>
        <dbReference type="Proteomes" id="UP001189624"/>
    </source>
</evidence>
<evidence type="ECO:0000259" key="12">
    <source>
        <dbReference type="PROSITE" id="PS50015"/>
    </source>
</evidence>
<evidence type="ECO:0000256" key="6">
    <source>
        <dbReference type="ARBA" id="ARBA00023157"/>
    </source>
</evidence>
<evidence type="ECO:0008006" key="16">
    <source>
        <dbReference type="Google" id="ProtNLM"/>
    </source>
</evidence>
<keyword evidence="3 10" id="KW-0064">Aspartyl protease</keyword>
<dbReference type="PANTHER" id="PTHR47966">
    <property type="entry name" value="BETA-SITE APP-CLEAVING ENZYME, ISOFORM A-RELATED"/>
    <property type="match status" value="1"/>
</dbReference>
<dbReference type="PANTHER" id="PTHR47966:SF54">
    <property type="entry name" value="ASPARTIC PROTEINASE"/>
    <property type="match status" value="1"/>
</dbReference>
<evidence type="ECO:0000256" key="7">
    <source>
        <dbReference type="ARBA" id="ARBA00023180"/>
    </source>
</evidence>
<feature type="domain" description="Peptidase A1" evidence="13">
    <location>
        <begin position="70"/>
        <end position="474"/>
    </location>
</feature>
<dbReference type="Pfam" id="PF05184">
    <property type="entry name" value="SapB_1"/>
    <property type="match status" value="1"/>
</dbReference>
<dbReference type="Gramene" id="rna-AYBTSS11_LOCUS16581">
    <property type="protein sequence ID" value="CAJ1956290.1"/>
    <property type="gene ID" value="gene-AYBTSS11_LOCUS16581"/>
</dbReference>
<dbReference type="PROSITE" id="PS00141">
    <property type="entry name" value="ASP_PROTEASE"/>
    <property type="match status" value="2"/>
</dbReference>
<dbReference type="InterPro" id="IPR008138">
    <property type="entry name" value="SapB_2"/>
</dbReference>
<sequence length="477" mass="51843">MGSKYSLVALFLLLLHPVVLSGPTNGIIRVGLKKNKILKRHTDEVGATLRDENSDDISNIRLKNYMNAQYFGQISIGTPPQKFSVIFDTGSSNLWVPSSKFLPLIYAGSSAEIHYGTGQISGFFSQDHVKVGDLNVYDQDFIEATREPSLTFLAAKFDGILGLGFQEISVGNAAPIWYNMLNQQLVAQPVFSFWLNRKTDEEQGGEIVFGGVDSDHYKGVHTYVPVTHKGYWQIEIGDVQIDGETTGFCAAKCSAIVDSGTSLLAGPTGVIAQINHAIGAVGVVSQECKAVVAQYGKVILDKLMNKALPQQICSQIGLCTFDGTQGVSKGIQSVVDKNIKKTSYSWNDAGCTACEMAVVWIKNRLRLNETEDQILDYANSLCDMVPNPNGESVVECSTLSEMPNVSFTIGGKVFELSPEQYILKVGKGATAQCISGFIALDIAPPRGPLWILGDIFMGRYHTVFDYGNMKVGFAESA</sequence>
<feature type="domain" description="Saposin B-type" evidence="12">
    <location>
        <begin position="283"/>
        <end position="323"/>
    </location>
</feature>
<dbReference type="InterPro" id="IPR007856">
    <property type="entry name" value="SapB_1"/>
</dbReference>
<feature type="active site" evidence="8">
    <location>
        <position position="88"/>
    </location>
</feature>
<feature type="domain" description="Saposin B-type" evidence="12">
    <location>
        <begin position="347"/>
        <end position="388"/>
    </location>
</feature>
<dbReference type="InterPro" id="IPR011001">
    <property type="entry name" value="Saposin-like"/>
</dbReference>
<dbReference type="FunFam" id="2.40.70.10:FF:000002">
    <property type="entry name" value="Vacuolar aspartic proteinase"/>
    <property type="match status" value="1"/>
</dbReference>
<dbReference type="InterPro" id="IPR001969">
    <property type="entry name" value="Aspartic_peptidase_AS"/>
</dbReference>
<dbReference type="GO" id="GO:0006629">
    <property type="term" value="P:lipid metabolic process"/>
    <property type="evidence" value="ECO:0007669"/>
    <property type="project" value="InterPro"/>
</dbReference>
<evidence type="ECO:0000259" key="13">
    <source>
        <dbReference type="PROSITE" id="PS51767"/>
    </source>
</evidence>
<dbReference type="FunFam" id="2.40.70.10:FF:000115">
    <property type="entry name" value="Lysosomal aspartic protease"/>
    <property type="match status" value="1"/>
</dbReference>
<evidence type="ECO:0000256" key="9">
    <source>
        <dbReference type="PIRSR" id="PIRSR601461-2"/>
    </source>
</evidence>
<dbReference type="InterPro" id="IPR033121">
    <property type="entry name" value="PEPTIDASE_A1"/>
</dbReference>
<dbReference type="Pfam" id="PF03489">
    <property type="entry name" value="SapB_2"/>
    <property type="match status" value="1"/>
</dbReference>
<name>A0AA86T8U1_9FABA</name>
<feature type="disulfide bond" evidence="9">
    <location>
        <begin position="249"/>
        <end position="253"/>
    </location>
</feature>
<dbReference type="AlphaFoldDB" id="A0AA86T8U1"/>
<protein>
    <recommendedName>
        <fullName evidence="16">Phytepsin</fullName>
    </recommendedName>
</protein>
<dbReference type="EMBL" id="OY731402">
    <property type="protein sequence ID" value="CAJ1956290.1"/>
    <property type="molecule type" value="Genomic_DNA"/>
</dbReference>
<dbReference type="GO" id="GO:0006508">
    <property type="term" value="P:proteolysis"/>
    <property type="evidence" value="ECO:0007669"/>
    <property type="project" value="UniProtKB-KW"/>
</dbReference>
<evidence type="ECO:0000256" key="4">
    <source>
        <dbReference type="ARBA" id="ARBA00022801"/>
    </source>
</evidence>
<dbReference type="Gene3D" id="1.10.225.10">
    <property type="entry name" value="Saposin-like"/>
    <property type="match status" value="1"/>
</dbReference>
<keyword evidence="4 10" id="KW-0378">Hydrolase</keyword>
<organism evidence="14 15">
    <name type="scientific">Sphenostylis stenocarpa</name>
    <dbReference type="NCBI Taxonomy" id="92480"/>
    <lineage>
        <taxon>Eukaryota</taxon>
        <taxon>Viridiplantae</taxon>
        <taxon>Streptophyta</taxon>
        <taxon>Embryophyta</taxon>
        <taxon>Tracheophyta</taxon>
        <taxon>Spermatophyta</taxon>
        <taxon>Magnoliopsida</taxon>
        <taxon>eudicotyledons</taxon>
        <taxon>Gunneridae</taxon>
        <taxon>Pentapetalae</taxon>
        <taxon>rosids</taxon>
        <taxon>fabids</taxon>
        <taxon>Fabales</taxon>
        <taxon>Fabaceae</taxon>
        <taxon>Papilionoideae</taxon>
        <taxon>50 kb inversion clade</taxon>
        <taxon>NPAAA clade</taxon>
        <taxon>indigoferoid/millettioid clade</taxon>
        <taxon>Phaseoleae</taxon>
        <taxon>Sphenostylis</taxon>
    </lineage>
</organism>
<evidence type="ECO:0000256" key="8">
    <source>
        <dbReference type="PIRSR" id="PIRSR601461-1"/>
    </source>
</evidence>
<evidence type="ECO:0000313" key="14">
    <source>
        <dbReference type="EMBL" id="CAJ1956290.1"/>
    </source>
</evidence>
<dbReference type="PROSITE" id="PS50015">
    <property type="entry name" value="SAP_B"/>
    <property type="match status" value="2"/>
</dbReference>
<keyword evidence="11" id="KW-0732">Signal</keyword>
<dbReference type="InterPro" id="IPR021109">
    <property type="entry name" value="Peptidase_aspartic_dom_sf"/>
</dbReference>
<dbReference type="Pfam" id="PF00026">
    <property type="entry name" value="Asp"/>
    <property type="match status" value="2"/>
</dbReference>
<feature type="active site" evidence="8">
    <location>
        <position position="258"/>
    </location>
</feature>
<keyword evidence="15" id="KW-1185">Reference proteome</keyword>
<accession>A0AA86T8U1</accession>
<feature type="chain" id="PRO_5041721398" description="Phytepsin" evidence="11">
    <location>
        <begin position="22"/>
        <end position="477"/>
    </location>
</feature>
<dbReference type="PRINTS" id="PR00792">
    <property type="entry name" value="PEPSIN"/>
</dbReference>
<comment type="similarity">
    <text evidence="1 10">Belongs to the peptidase A1 family.</text>
</comment>
<gene>
    <name evidence="14" type="ORF">AYBTSS11_LOCUS16581</name>
</gene>
<keyword evidence="2 10" id="KW-0645">Protease</keyword>
<dbReference type="Proteomes" id="UP001189624">
    <property type="component" value="Chromosome 5"/>
</dbReference>
<evidence type="ECO:0000256" key="5">
    <source>
        <dbReference type="ARBA" id="ARBA00023145"/>
    </source>
</evidence>
<dbReference type="PROSITE" id="PS51767">
    <property type="entry name" value="PEPTIDASE_A1"/>
    <property type="match status" value="1"/>
</dbReference>
<dbReference type="InterPro" id="IPR001461">
    <property type="entry name" value="Aspartic_peptidase_A1"/>
</dbReference>
<dbReference type="GO" id="GO:0004190">
    <property type="term" value="F:aspartic-type endopeptidase activity"/>
    <property type="evidence" value="ECO:0007669"/>
    <property type="project" value="UniProtKB-KW"/>
</dbReference>
<feature type="signal peptide" evidence="11">
    <location>
        <begin position="1"/>
        <end position="21"/>
    </location>
</feature>
<dbReference type="Gene3D" id="2.40.70.10">
    <property type="entry name" value="Acid Proteases"/>
    <property type="match status" value="2"/>
</dbReference>